<dbReference type="RefSeq" id="XP_014172795.1">
    <property type="nucleotide sequence ID" value="XM_014317320.1"/>
</dbReference>
<dbReference type="AlphaFoldDB" id="F0XH94"/>
<feature type="region of interest" description="Disordered" evidence="1">
    <location>
        <begin position="458"/>
        <end position="492"/>
    </location>
</feature>
<feature type="region of interest" description="Disordered" evidence="1">
    <location>
        <begin position="214"/>
        <end position="238"/>
    </location>
</feature>
<organism evidence="3">
    <name type="scientific">Grosmannia clavigera (strain kw1407 / UAMH 11150)</name>
    <name type="common">Blue stain fungus</name>
    <name type="synonym">Graphiocladiella clavigera</name>
    <dbReference type="NCBI Taxonomy" id="655863"/>
    <lineage>
        <taxon>Eukaryota</taxon>
        <taxon>Fungi</taxon>
        <taxon>Dikarya</taxon>
        <taxon>Ascomycota</taxon>
        <taxon>Pezizomycotina</taxon>
        <taxon>Sordariomycetes</taxon>
        <taxon>Sordariomycetidae</taxon>
        <taxon>Ophiostomatales</taxon>
        <taxon>Ophiostomataceae</taxon>
        <taxon>Leptographium</taxon>
    </lineage>
</organism>
<gene>
    <name evidence="2" type="ORF">CMQ_3242</name>
</gene>
<evidence type="ECO:0000313" key="3">
    <source>
        <dbReference type="Proteomes" id="UP000007796"/>
    </source>
</evidence>
<keyword evidence="3" id="KW-1185">Reference proteome</keyword>
<feature type="region of interest" description="Disordered" evidence="1">
    <location>
        <begin position="586"/>
        <end position="612"/>
    </location>
</feature>
<sequence length="642" mass="71013">MGTFFSAHRHNRQLINIELGISITVDARSITVERAWGAFVAFHALATLHPSDSQCLPYTHYLCPLSLPHLHPTSIPTRMPKKKDAELDSLDSHLADFRSAPNVQLRTPDQRNTQPSMQTTTTITTVNLPTHDGLGTFQLGDTVGMSAALQERLYAFEQFNPRRVTKRRRESPEPVPPQVEQEISEEMQRIQRIEEWRLDHSRVLLEEIRKQTRRRRGSELSSRRGRVEEAATAPASAASIASASDAVLGEADGEWHDQEDDDLILGMSEDGDEHGEGLWSRITRKFMVEVMGIDDEVLSILLGETLPKTVQQEESIDPSPTPRASDAVLAAFDAVSKEEAEGDDTSSSWRLRMLDRIAKELGHFVHRHMTTHPGAFTTYQRVQQMPLPYAGLPVIPEAMTPPDRERPHDYGRKVGKESQRGDPDEVDQGTTPHATAATAATTPSLPHFQPTILQARPTVPEGQHSSGSVATSGPSAAATPSQAASSQTFSQEEWEQDLDIKLVFRYLRSRFTSDAPPPTNSLQHHLHHHPLALNNNISMQDAAAKVARVRLHHPLVGRNTNRQAGDRRPMPAYRNMNMGVVVPTSPITGLRHQPSCASQSTRRSARRSSSLSSSRHYWDIGGSIGTGSMIAPAAPMGSWGEA</sequence>
<feature type="compositionally biased region" description="Basic and acidic residues" evidence="1">
    <location>
        <begin position="402"/>
        <end position="423"/>
    </location>
</feature>
<feature type="region of interest" description="Disordered" evidence="1">
    <location>
        <begin position="164"/>
        <end position="184"/>
    </location>
</feature>
<feature type="compositionally biased region" description="Low complexity" evidence="1">
    <location>
        <begin position="595"/>
        <end position="612"/>
    </location>
</feature>
<dbReference type="eggNOG" id="ENOG502QV9J">
    <property type="taxonomic scope" value="Eukaryota"/>
</dbReference>
<dbReference type="EMBL" id="GL629769">
    <property type="protein sequence ID" value="EFX03313.1"/>
    <property type="molecule type" value="Genomic_DNA"/>
</dbReference>
<dbReference type="Proteomes" id="UP000007796">
    <property type="component" value="Unassembled WGS sequence"/>
</dbReference>
<reference evidence="2 3" key="1">
    <citation type="journal article" date="2011" name="Proc. Natl. Acad. Sci. U.S.A.">
        <title>Genome and transcriptome analyses of the mountain pine beetle-fungal symbiont Grosmannia clavigera, a lodgepole pine pathogen.</title>
        <authorList>
            <person name="DiGuistini S."/>
            <person name="Wang Y."/>
            <person name="Liao N.Y."/>
            <person name="Taylor G."/>
            <person name="Tanguay P."/>
            <person name="Feau N."/>
            <person name="Henrissat B."/>
            <person name="Chan S.K."/>
            <person name="Hesse-Orce U."/>
            <person name="Alamouti S.M."/>
            <person name="Tsui C.K.M."/>
            <person name="Docking R.T."/>
            <person name="Levasseur A."/>
            <person name="Haridas S."/>
            <person name="Robertson G."/>
            <person name="Birol I."/>
            <person name="Holt R.A."/>
            <person name="Marra M.A."/>
            <person name="Hamelin R.C."/>
            <person name="Hirst M."/>
            <person name="Jones S.J.M."/>
            <person name="Bohlmann J."/>
            <person name="Breuil C."/>
        </authorList>
    </citation>
    <scope>NUCLEOTIDE SEQUENCE [LARGE SCALE GENOMIC DNA]</scope>
    <source>
        <strain evidence="3">kw1407 / UAMH 11150</strain>
    </source>
</reference>
<dbReference type="STRING" id="655863.F0XH94"/>
<feature type="compositionally biased region" description="Basic and acidic residues" evidence="1">
    <location>
        <begin position="217"/>
        <end position="229"/>
    </location>
</feature>
<dbReference type="GeneID" id="25976321"/>
<proteinExistence type="predicted"/>
<protein>
    <submittedName>
        <fullName evidence="2">Uncharacterized protein</fullName>
    </submittedName>
</protein>
<evidence type="ECO:0000313" key="2">
    <source>
        <dbReference type="EMBL" id="EFX03313.1"/>
    </source>
</evidence>
<accession>F0XH94</accession>
<dbReference type="InParanoid" id="F0XH94"/>
<name>F0XH94_GROCL</name>
<feature type="compositionally biased region" description="Low complexity" evidence="1">
    <location>
        <begin position="465"/>
        <end position="487"/>
    </location>
</feature>
<dbReference type="OrthoDB" id="5402147at2759"/>
<feature type="region of interest" description="Disordered" evidence="1">
    <location>
        <begin position="395"/>
        <end position="431"/>
    </location>
</feature>
<dbReference type="HOGENOM" id="CLU_017407_0_0_1"/>
<evidence type="ECO:0000256" key="1">
    <source>
        <dbReference type="SAM" id="MobiDB-lite"/>
    </source>
</evidence>